<proteinExistence type="predicted"/>
<evidence type="ECO:0008006" key="3">
    <source>
        <dbReference type="Google" id="ProtNLM"/>
    </source>
</evidence>
<dbReference type="STRING" id="286727.SAMN02982917_3933"/>
<dbReference type="Proteomes" id="UP000192936">
    <property type="component" value="Unassembled WGS sequence"/>
</dbReference>
<organism evidence="1 2">
    <name type="scientific">Azospirillum oryzae</name>
    <dbReference type="NCBI Taxonomy" id="286727"/>
    <lineage>
        <taxon>Bacteria</taxon>
        <taxon>Pseudomonadati</taxon>
        <taxon>Pseudomonadota</taxon>
        <taxon>Alphaproteobacteria</taxon>
        <taxon>Rhodospirillales</taxon>
        <taxon>Azospirillaceae</taxon>
        <taxon>Azospirillum</taxon>
    </lineage>
</organism>
<dbReference type="GO" id="GO:0006400">
    <property type="term" value="P:tRNA modification"/>
    <property type="evidence" value="ECO:0007669"/>
    <property type="project" value="InterPro"/>
</dbReference>
<gene>
    <name evidence="1" type="ORF">SAMN02982917_3933</name>
</gene>
<reference evidence="1 2" key="1">
    <citation type="submission" date="2017-04" db="EMBL/GenBank/DDBJ databases">
        <authorList>
            <person name="Afonso C.L."/>
            <person name="Miller P.J."/>
            <person name="Scott M.A."/>
            <person name="Spackman E."/>
            <person name="Goraichik I."/>
            <person name="Dimitrov K.M."/>
            <person name="Suarez D.L."/>
            <person name="Swayne D.E."/>
        </authorList>
    </citation>
    <scope>NUCLEOTIDE SEQUENCE [LARGE SCALE GENOMIC DNA]</scope>
    <source>
        <strain evidence="1 2">A2P</strain>
    </source>
</reference>
<evidence type="ECO:0000313" key="2">
    <source>
        <dbReference type="Proteomes" id="UP000192936"/>
    </source>
</evidence>
<dbReference type="RefSeq" id="WP_085088569.1">
    <property type="nucleotide sequence ID" value="NZ_FXAK01000007.1"/>
</dbReference>
<sequence>MKFIFSDCLDMVDPGYDFLADRSSPGRYPYWDDIYPHEILESAPYDGVLVSRAIVGDRRIRGKYTDSQAMRFRRVGARAFLRLEGPNYAGLDLFGDCGAFSYVNAVAPPYEPDETVTYYEECGFTHACSVDHIIFDFDTKLCGMAGGSAIARERFDITQENAHAFLAAHKAAGARFTPLGVVQGWSPDSMAEAARRLVAMGYSYLAVGGMVPLKTPDIRAALAQIRATVPEATRLHVLGFAKADEIDTFRPYRITSFDSTSPLLRAFKDARQNYYLPSSNGKLQYFTAIRVPQSIENPRLQRLVKMGVFHAEDLTRMEADALGALRAFDQGEAELEDVLQRLIAYSAPLLIERPAEDACSDPKLARMADQYRITLGARPWKSCDCGICRKISIEVIIFRASNRNKRRGIHNLAVYKNHIREAGSHPCQ</sequence>
<dbReference type="Gene3D" id="3.20.20.105">
    <property type="entry name" value="Queuine tRNA-ribosyltransferase-like"/>
    <property type="match status" value="1"/>
</dbReference>
<dbReference type="NCBIfam" id="NF041059">
    <property type="entry name" value="DpdA"/>
    <property type="match status" value="1"/>
</dbReference>
<dbReference type="EMBL" id="FXAK01000007">
    <property type="protein sequence ID" value="SMF70774.1"/>
    <property type="molecule type" value="Genomic_DNA"/>
</dbReference>
<evidence type="ECO:0000313" key="1">
    <source>
        <dbReference type="EMBL" id="SMF70774.1"/>
    </source>
</evidence>
<dbReference type="AlphaFoldDB" id="A0A1X7GJY0"/>
<accession>A0A1X7GJY0</accession>
<dbReference type="OrthoDB" id="233198at2"/>
<protein>
    <recommendedName>
        <fullName evidence="3">tRNA-guanine family transglycosylase</fullName>
    </recommendedName>
</protein>
<name>A0A1X7GJY0_9PROT</name>
<dbReference type="InterPro" id="IPR053537">
    <property type="entry name" value="DNA-guanine_TGase"/>
</dbReference>
<dbReference type="SUPFAM" id="SSF51713">
    <property type="entry name" value="tRNA-guanine transglycosylase"/>
    <property type="match status" value="1"/>
</dbReference>
<dbReference type="InterPro" id="IPR036511">
    <property type="entry name" value="TGT-like_sf"/>
</dbReference>